<proteinExistence type="predicted"/>
<reference evidence="1" key="1">
    <citation type="submission" date="2024-07" db="EMBL/GenBank/DDBJ databases">
        <authorList>
            <person name="Yu S.T."/>
        </authorList>
    </citation>
    <scope>NUCLEOTIDE SEQUENCE</scope>
    <source>
        <strain evidence="1">R11</strain>
    </source>
</reference>
<gene>
    <name evidence="1" type="ORF">AB5J55_22310</name>
</gene>
<sequence>MSITDEAGTFRYQVRAWGNMVDSVHAFTTSIAHVGMCQRAKRDIFMTGYASVNGINVRVSPLS</sequence>
<protein>
    <recommendedName>
        <fullName evidence="2">Transposase</fullName>
    </recommendedName>
</protein>
<evidence type="ECO:0000313" key="1">
    <source>
        <dbReference type="EMBL" id="XDQ12175.1"/>
    </source>
</evidence>
<dbReference type="AlphaFoldDB" id="A0AB39N0R2"/>
<dbReference type="RefSeq" id="WP_369272361.1">
    <property type="nucleotide sequence ID" value="NZ_CP163432.1"/>
</dbReference>
<name>A0AB39N0R2_9ACTN</name>
<accession>A0AB39N0R2</accession>
<organism evidence="1">
    <name type="scientific">Streptomyces sp. R11</name>
    <dbReference type="NCBI Taxonomy" id="3238625"/>
    <lineage>
        <taxon>Bacteria</taxon>
        <taxon>Bacillati</taxon>
        <taxon>Actinomycetota</taxon>
        <taxon>Actinomycetes</taxon>
        <taxon>Kitasatosporales</taxon>
        <taxon>Streptomycetaceae</taxon>
        <taxon>Streptomyces</taxon>
    </lineage>
</organism>
<dbReference type="EMBL" id="CP163432">
    <property type="protein sequence ID" value="XDQ12175.1"/>
    <property type="molecule type" value="Genomic_DNA"/>
</dbReference>
<evidence type="ECO:0008006" key="2">
    <source>
        <dbReference type="Google" id="ProtNLM"/>
    </source>
</evidence>